<reference evidence="3 4" key="1">
    <citation type="submission" date="2014-08" db="EMBL/GenBank/DDBJ databases">
        <authorList>
            <person name="den Bakker H.C."/>
        </authorList>
    </citation>
    <scope>NUCLEOTIDE SEQUENCE [LARGE SCALE GENOMIC DNA]</scope>
    <source>
        <strain evidence="3 4">DSM 18334</strain>
    </source>
</reference>
<dbReference type="InterPro" id="IPR011432">
    <property type="entry name" value="Shr-like_HID"/>
</dbReference>
<evidence type="ECO:0000313" key="4">
    <source>
        <dbReference type="Proteomes" id="UP000029734"/>
    </source>
</evidence>
<gene>
    <name evidence="3" type="ORF">PWYN_13045</name>
</gene>
<keyword evidence="4" id="KW-1185">Reference proteome</keyword>
<organism evidence="3 4">
    <name type="scientific">Paenibacillus wynnii</name>
    <dbReference type="NCBI Taxonomy" id="268407"/>
    <lineage>
        <taxon>Bacteria</taxon>
        <taxon>Bacillati</taxon>
        <taxon>Bacillota</taxon>
        <taxon>Bacilli</taxon>
        <taxon>Bacillales</taxon>
        <taxon>Paenibacillaceae</taxon>
        <taxon>Paenibacillus</taxon>
    </lineage>
</organism>
<evidence type="ECO:0000259" key="2">
    <source>
        <dbReference type="Pfam" id="PF07550"/>
    </source>
</evidence>
<comment type="caution">
    <text evidence="3">The sequence shown here is derived from an EMBL/GenBank/DDBJ whole genome shotgun (WGS) entry which is preliminary data.</text>
</comment>
<name>A0A098MC75_9BACL</name>
<dbReference type="RefSeq" id="WP_036652116.1">
    <property type="nucleotide sequence ID" value="NZ_JQCR01000002.1"/>
</dbReference>
<dbReference type="STRING" id="268407.PWYN_13045"/>
<dbReference type="AlphaFoldDB" id="A0A098MC75"/>
<keyword evidence="1" id="KW-0732">Signal</keyword>
<dbReference type="Proteomes" id="UP000029734">
    <property type="component" value="Unassembled WGS sequence"/>
</dbReference>
<dbReference type="InterPro" id="IPR014755">
    <property type="entry name" value="Cu-Rt/internalin_Ig-like"/>
</dbReference>
<dbReference type="Gene3D" id="2.60.40.1220">
    <property type="match status" value="1"/>
</dbReference>
<feature type="domain" description="Heme-binding protein Shr-like Hb-interacting" evidence="2">
    <location>
        <begin position="614"/>
        <end position="681"/>
    </location>
</feature>
<dbReference type="eggNOG" id="ENOG50306UU">
    <property type="taxonomic scope" value="Bacteria"/>
</dbReference>
<proteinExistence type="predicted"/>
<dbReference type="EMBL" id="JQCR01000002">
    <property type="protein sequence ID" value="KGE20154.1"/>
    <property type="molecule type" value="Genomic_DNA"/>
</dbReference>
<sequence length="813" mass="88682">MVKGNKKFRLSLMKNVAKMMTVVITMVTTLTISPIHGHALSIITDTLVSATAEVSNDNTIVTVSFNTSAIPTTSLEDLKSNIQIERSDSDTFVDLSVDNGNNEIGMTPEGALVITLDTALTGTTNAISVAAGSVMNEESVPSDADITISDISAHDITPPAFVGAVSDDGNDVYLNFDENFSINASLDSDEDQINTFLKSKLSVATDGEHFVSVTAHQGDIYQNNSRQIYLNYDNDIKVILGTNTIIKIASGTLKDVAGNLNEEMNLQVSPPVIQSTAISSDNHDVTITFNEDVVGNTESLENYIYLVRGSNSIWKHLVEGDTVKIESGKLKIHFVEALSGKTNQISINGGVLKDSDGNVQNDSRLTALIEANVGGIDPAPADTTQPTYLYSYFSNSFQDLNVVFDEDIHNATADEASFLQNVQWYNSNNWYYSLPSDATVTFSGPIATIHFAAPLTGYQYYFYFYPNHFKDTAGNVIGNYVNTNWFYPQNTGFDLDDGYFSQDGRWMSLEFDSNTNLVDQTLIDGISHLNEQITLSTDGGVTYTALDAQDVVTVQGDKINIFFQNPKQQGSIKVKVAANVVSDLYDTVRNSAVDEEVAYNTPDISGYVLSNAVSEFVFADNPVWRSHVKEVVVYDSSIGTDRELTSSEYTLSEGKLTISAGVFLEDHYYEISVDADGYSSKYFEGRAYKSSEIFYITTPVVSVDNGITAKINLFNNAYDNGSIGNQTVLFELFDGTTPVSIVAANLKVNTGTYSANFNVSDAATNPNYTVKVFVVSKYSSDSTNLGLNLATVKTQLEINQAMSNVGNDNHNDD</sequence>
<dbReference type="OrthoDB" id="9813999at2"/>
<dbReference type="Pfam" id="PF07550">
    <property type="entry name" value="Shr-like_HID"/>
    <property type="match status" value="1"/>
</dbReference>
<evidence type="ECO:0000256" key="1">
    <source>
        <dbReference type="ARBA" id="ARBA00022729"/>
    </source>
</evidence>
<reference evidence="3 4" key="2">
    <citation type="submission" date="2014-10" db="EMBL/GenBank/DDBJ databases">
        <title>Comparative genomics of the Paenibacillus odorifer group.</title>
        <authorList>
            <person name="Tsai Y.-C."/>
            <person name="Martin N."/>
            <person name="Korlach J."/>
            <person name="Wiedmann M."/>
        </authorList>
    </citation>
    <scope>NUCLEOTIDE SEQUENCE [LARGE SCALE GENOMIC DNA]</scope>
    <source>
        <strain evidence="3 4">DSM 18334</strain>
    </source>
</reference>
<protein>
    <recommendedName>
        <fullName evidence="2">Heme-binding protein Shr-like Hb-interacting domain-containing protein</fullName>
    </recommendedName>
</protein>
<accession>A0A098MC75</accession>
<evidence type="ECO:0000313" key="3">
    <source>
        <dbReference type="EMBL" id="KGE20154.1"/>
    </source>
</evidence>